<feature type="transmembrane region" description="Helical" evidence="6">
    <location>
        <begin position="40"/>
        <end position="66"/>
    </location>
</feature>
<evidence type="ECO:0000256" key="4">
    <source>
        <dbReference type="ARBA" id="ARBA00022989"/>
    </source>
</evidence>
<reference evidence="7 8" key="1">
    <citation type="submission" date="2020-09" db="EMBL/GenBank/DDBJ databases">
        <title>Photobacterium sp. CAU 1568 isolated from sand of Sido Beach.</title>
        <authorList>
            <person name="Kim W."/>
        </authorList>
    </citation>
    <scope>NUCLEOTIDE SEQUENCE [LARGE SCALE GENOMIC DNA]</scope>
    <source>
        <strain evidence="7 8">CAU 1568</strain>
    </source>
</reference>
<dbReference type="PANTHER" id="PTHR30086:SF19">
    <property type="entry name" value="THREONINE EFFLUX PROTEIN"/>
    <property type="match status" value="1"/>
</dbReference>
<evidence type="ECO:0000256" key="1">
    <source>
        <dbReference type="ARBA" id="ARBA00004651"/>
    </source>
</evidence>
<evidence type="ECO:0000256" key="5">
    <source>
        <dbReference type="ARBA" id="ARBA00023136"/>
    </source>
</evidence>
<feature type="transmembrane region" description="Helical" evidence="6">
    <location>
        <begin position="186"/>
        <end position="204"/>
    </location>
</feature>
<evidence type="ECO:0000256" key="3">
    <source>
        <dbReference type="ARBA" id="ARBA00022692"/>
    </source>
</evidence>
<keyword evidence="5 6" id="KW-0472">Membrane</keyword>
<name>A0ABR9BIA5_9GAMM</name>
<dbReference type="InterPro" id="IPR001123">
    <property type="entry name" value="LeuE-type"/>
</dbReference>
<dbReference type="PANTHER" id="PTHR30086">
    <property type="entry name" value="ARGININE EXPORTER PROTEIN ARGO"/>
    <property type="match status" value="1"/>
</dbReference>
<protein>
    <submittedName>
        <fullName evidence="7">LysE family transporter</fullName>
    </submittedName>
</protein>
<organism evidence="7 8">
    <name type="scientific">Photobacterium arenosum</name>
    <dbReference type="NCBI Taxonomy" id="2774143"/>
    <lineage>
        <taxon>Bacteria</taxon>
        <taxon>Pseudomonadati</taxon>
        <taxon>Pseudomonadota</taxon>
        <taxon>Gammaproteobacteria</taxon>
        <taxon>Vibrionales</taxon>
        <taxon>Vibrionaceae</taxon>
        <taxon>Photobacterium</taxon>
    </lineage>
</organism>
<evidence type="ECO:0000313" key="8">
    <source>
        <dbReference type="Proteomes" id="UP000649768"/>
    </source>
</evidence>
<accession>A0ABR9BIA5</accession>
<keyword evidence="3 6" id="KW-0812">Transmembrane</keyword>
<comment type="caution">
    <text evidence="7">The sequence shown here is derived from an EMBL/GenBank/DDBJ whole genome shotgun (WGS) entry which is preliminary data.</text>
</comment>
<dbReference type="Proteomes" id="UP000649768">
    <property type="component" value="Unassembled WGS sequence"/>
</dbReference>
<evidence type="ECO:0000256" key="6">
    <source>
        <dbReference type="SAM" id="Phobius"/>
    </source>
</evidence>
<gene>
    <name evidence="7" type="ORF">IFO68_01560</name>
</gene>
<keyword evidence="8" id="KW-1185">Reference proteome</keyword>
<feature type="transmembrane region" description="Helical" evidence="6">
    <location>
        <begin position="72"/>
        <end position="92"/>
    </location>
</feature>
<feature type="transmembrane region" description="Helical" evidence="6">
    <location>
        <begin position="150"/>
        <end position="174"/>
    </location>
</feature>
<evidence type="ECO:0000256" key="2">
    <source>
        <dbReference type="ARBA" id="ARBA00022475"/>
    </source>
</evidence>
<proteinExistence type="predicted"/>
<dbReference type="RefSeq" id="WP_192014041.1">
    <property type="nucleotide sequence ID" value="NZ_JACYTP010000001.1"/>
</dbReference>
<comment type="subcellular location">
    <subcellularLocation>
        <location evidence="1">Cell membrane</location>
        <topology evidence="1">Multi-pass membrane protein</topology>
    </subcellularLocation>
</comment>
<keyword evidence="2" id="KW-1003">Cell membrane</keyword>
<feature type="transmembrane region" description="Helical" evidence="6">
    <location>
        <begin position="6"/>
        <end position="28"/>
    </location>
</feature>
<keyword evidence="4 6" id="KW-1133">Transmembrane helix</keyword>
<dbReference type="Pfam" id="PF01810">
    <property type="entry name" value="LysE"/>
    <property type="match status" value="1"/>
</dbReference>
<sequence>MQSYVFLLPILALLTLGAMTPGPSFLLVAQTAMSHSRTQAFSVALGMGTGALIFALLASFGLVTLFETVPELYLTFKLLGGLYLCVLACRIWKQGEQPRVQAVAAGKTQSVHSSFFYGLTTQLSNPKTAMVFSSVFAALLPAEVPSLTPVLLSLGVFLTNFGWYAIVAVLLSTERAQNLYLKAKKGFCRVAGTLLGLFGAKLLMSTSADL</sequence>
<dbReference type="EMBL" id="JACYTP010000001">
    <property type="protein sequence ID" value="MBD8511387.1"/>
    <property type="molecule type" value="Genomic_DNA"/>
</dbReference>
<evidence type="ECO:0000313" key="7">
    <source>
        <dbReference type="EMBL" id="MBD8511387.1"/>
    </source>
</evidence>